<reference evidence="3 4" key="1">
    <citation type="submission" date="2023-10" db="EMBL/GenBank/DDBJ databases">
        <title>Culture-based analysis of two novel bacteria associated with mangrove crab gills.</title>
        <authorList>
            <person name="Yang X."/>
            <person name="Garuglieri E."/>
            <person name="Van Goethem M.W."/>
            <person name="Fusi M."/>
            <person name="Marasco R."/>
            <person name="Daffonchio D.G."/>
        </authorList>
    </citation>
    <scope>NUCLEOTIDE SEQUENCE</scope>
    <source>
        <strain evidence="3">UG2-1</strain>
        <strain evidence="2">UG2-2</strain>
        <strain evidence="4">UG2_2</strain>
    </source>
</reference>
<dbReference type="Proteomes" id="UP001368318">
    <property type="component" value="Chromosome"/>
</dbReference>
<evidence type="ECO:0000313" key="2">
    <source>
        <dbReference type="EMBL" id="WXA02797.1"/>
    </source>
</evidence>
<name>A0AAU6P433_9FLAO</name>
<dbReference type="Gene3D" id="3.10.20.310">
    <property type="entry name" value="membrane protein fhac"/>
    <property type="match status" value="1"/>
</dbReference>
<dbReference type="KEGG" id="mcaa:R3L15_07845"/>
<gene>
    <name evidence="3" type="ORF">R3L15_07845</name>
    <name evidence="2" type="ORF">R3L16_13745</name>
</gene>
<evidence type="ECO:0000256" key="1">
    <source>
        <dbReference type="SAM" id="SignalP"/>
    </source>
</evidence>
<feature type="signal peptide" evidence="1">
    <location>
        <begin position="1"/>
        <end position="24"/>
    </location>
</feature>
<accession>A0AAU6P433</accession>
<keyword evidence="4" id="KW-1185">Reference proteome</keyword>
<protein>
    <recommendedName>
        <fullName evidence="5">Outer membrane protein/protective antigen OMA87</fullName>
    </recommendedName>
</protein>
<feature type="chain" id="PRO_5044712921" description="Outer membrane protein/protective antigen OMA87" evidence="1">
    <location>
        <begin position="25"/>
        <end position="631"/>
    </location>
</feature>
<dbReference type="RefSeq" id="WP_338730975.1">
    <property type="nucleotide sequence ID" value="NZ_CP136924.1"/>
</dbReference>
<proteinExistence type="predicted"/>
<dbReference type="AlphaFoldDB" id="A0AAU6P433"/>
<keyword evidence="1" id="KW-0732">Signal</keyword>
<dbReference type="EMBL" id="CP136924">
    <property type="protein sequence ID" value="WXA02797.1"/>
    <property type="molecule type" value="Genomic_DNA"/>
</dbReference>
<evidence type="ECO:0000313" key="4">
    <source>
        <dbReference type="Proteomes" id="UP001368318"/>
    </source>
</evidence>
<evidence type="ECO:0000313" key="3">
    <source>
        <dbReference type="EMBL" id="WXA12042.1"/>
    </source>
</evidence>
<evidence type="ECO:0008006" key="5">
    <source>
        <dbReference type="Google" id="ProtNLM"/>
    </source>
</evidence>
<organism evidence="3">
    <name type="scientific">Mangrovimonas cancribranchiae</name>
    <dbReference type="NCBI Taxonomy" id="3080055"/>
    <lineage>
        <taxon>Bacteria</taxon>
        <taxon>Pseudomonadati</taxon>
        <taxon>Bacteroidota</taxon>
        <taxon>Flavobacteriia</taxon>
        <taxon>Flavobacteriales</taxon>
        <taxon>Flavobacteriaceae</taxon>
        <taxon>Mangrovimonas</taxon>
    </lineage>
</organism>
<sequence length="631" mass="73841">MKTLVLKLCLLFIFCVFFGVTSFAQKKQPKDSIITQDSIKVKEDKLQNFVEKNKNNNKFNKFLYKYLVKNPRSQEGEETTKQFQERHRSLKKMEGKIIRNIHIISQDPFGYSVLDTMQKPDKWVERAGNDLHIRTKEFILKNYLLQEEGEALDSLKIEESERLIRSQRFIRRVRIEAKTITSSSDSIDLYVYSLDAWTIVPGFSYSNKKANFKLRDKNFLGLGHDFSNTYRENFETKANSFKTNYRVPNIENTYISLDVDYDVNEANQYTKSISLNRNFFSPLTRWAGGIRLNQRTFSDSIPNTLEIPTQHFKTSLQDYWAAISLNLFKNTTFFGSRTSKFILSARYFNQQYLNSPGPELDPYNFYSDQKFLLFGVGVAQRYYVQDRFIKNYNIVEDIPIGTTLGITSGIQNKNGSNRFYIAGRAAIGNYFRLGYLGTELQYGTFYSHGKSEQSLLSIKTNYFTKLFSYRNWKFRNFIWSDFIFGENRIDFYGDQVTLREEDTPGISGFNSIEPLGTKKWVTNFELQSYSPYSLLGFRISPFINSSIALIGKENENLFKSKLFTKIGFGIMFTNDYLVFDNFQISVAWYNSIPYEGNNLFKFNAVDNQDFQYIDYEFGKPKLIEYNSRTIN</sequence>
<dbReference type="EMBL" id="CP136925">
    <property type="protein sequence ID" value="WXA12042.1"/>
    <property type="molecule type" value="Genomic_DNA"/>
</dbReference>